<dbReference type="SUPFAM" id="SSF52058">
    <property type="entry name" value="L domain-like"/>
    <property type="match status" value="1"/>
</dbReference>
<dbReference type="AlphaFoldDB" id="A0A174TL45"/>
<gene>
    <name evidence="2" type="ORF">ERS852560_01389</name>
    <name evidence="4" type="ORF">GKD54_07780</name>
    <name evidence="3" type="ORF">GKD58_11030</name>
</gene>
<dbReference type="PANTHER" id="PTHR45661:SF3">
    <property type="entry name" value="IG-LIKE DOMAIN-CONTAINING PROTEIN"/>
    <property type="match status" value="1"/>
</dbReference>
<dbReference type="Proteomes" id="UP000095332">
    <property type="component" value="Unassembled WGS sequence"/>
</dbReference>
<dbReference type="EMBL" id="WKMX01000006">
    <property type="protein sequence ID" value="MRZ06117.1"/>
    <property type="molecule type" value="Genomic_DNA"/>
</dbReference>
<dbReference type="InterPro" id="IPR026906">
    <property type="entry name" value="LRR_5"/>
</dbReference>
<reference evidence="6 7" key="2">
    <citation type="journal article" date="2019" name="Nat. Med.">
        <title>A library of human gut bacterial isolates paired with longitudinal multiomics data enables mechanistic microbiome research.</title>
        <authorList>
            <person name="Poyet M."/>
            <person name="Groussin M."/>
            <person name="Gibbons S.M."/>
            <person name="Avila-Pacheco J."/>
            <person name="Jiang X."/>
            <person name="Kearney S.M."/>
            <person name="Perrotta A.R."/>
            <person name="Berdy B."/>
            <person name="Zhao S."/>
            <person name="Lieberman T.D."/>
            <person name="Swanson P.K."/>
            <person name="Smith M."/>
            <person name="Roesemann S."/>
            <person name="Alexander J.E."/>
            <person name="Rich S.A."/>
            <person name="Livny J."/>
            <person name="Vlamakis H."/>
            <person name="Clish C."/>
            <person name="Bullock K."/>
            <person name="Deik A."/>
            <person name="Scott J."/>
            <person name="Pierce K.A."/>
            <person name="Xavier R.J."/>
            <person name="Alm E.J."/>
        </authorList>
    </citation>
    <scope>NUCLEOTIDE SEQUENCE [LARGE SCALE GENOMIC DNA]</scope>
    <source>
        <strain evidence="4 7">BIOML-A10</strain>
        <strain evidence="3 6">BIOML-A11</strain>
    </source>
</reference>
<keyword evidence="1" id="KW-0732">Signal</keyword>
<dbReference type="RefSeq" id="WP_008773715.1">
    <property type="nucleotide sequence ID" value="NZ_CP103178.1"/>
</dbReference>
<organism evidence="2 5">
    <name type="scientific">Parabacteroides distasonis</name>
    <dbReference type="NCBI Taxonomy" id="823"/>
    <lineage>
        <taxon>Bacteria</taxon>
        <taxon>Pseudomonadati</taxon>
        <taxon>Bacteroidota</taxon>
        <taxon>Bacteroidia</taxon>
        <taxon>Bacteroidales</taxon>
        <taxon>Tannerellaceae</taxon>
        <taxon>Parabacteroides</taxon>
    </lineage>
</organism>
<reference evidence="2 5" key="1">
    <citation type="submission" date="2015-09" db="EMBL/GenBank/DDBJ databases">
        <authorList>
            <consortium name="Pathogen Informatics"/>
        </authorList>
    </citation>
    <scope>NUCLEOTIDE SEQUENCE [LARGE SCALE GENOMIC DNA]</scope>
    <source>
        <strain evidence="2 5">2789STDY5834948</strain>
    </source>
</reference>
<evidence type="ECO:0000313" key="2">
    <source>
        <dbReference type="EMBL" id="CUQ08877.1"/>
    </source>
</evidence>
<dbReference type="EMBL" id="WKMW01000009">
    <property type="protein sequence ID" value="MRY84781.1"/>
    <property type="molecule type" value="Genomic_DNA"/>
</dbReference>
<evidence type="ECO:0000313" key="6">
    <source>
        <dbReference type="Proteomes" id="UP000450599"/>
    </source>
</evidence>
<dbReference type="Proteomes" id="UP000450599">
    <property type="component" value="Unassembled WGS sequence"/>
</dbReference>
<dbReference type="InterPro" id="IPR053139">
    <property type="entry name" value="Surface_bspA-like"/>
</dbReference>
<feature type="chain" id="PRO_5036302280" evidence="1">
    <location>
        <begin position="27"/>
        <end position="574"/>
    </location>
</feature>
<dbReference type="InterPro" id="IPR032675">
    <property type="entry name" value="LRR_dom_sf"/>
</dbReference>
<protein>
    <submittedName>
        <fullName evidence="3">Leucine-rich repeat protein</fullName>
    </submittedName>
</protein>
<evidence type="ECO:0000313" key="4">
    <source>
        <dbReference type="EMBL" id="MRZ06117.1"/>
    </source>
</evidence>
<evidence type="ECO:0000256" key="1">
    <source>
        <dbReference type="SAM" id="SignalP"/>
    </source>
</evidence>
<evidence type="ECO:0000313" key="5">
    <source>
        <dbReference type="Proteomes" id="UP000095332"/>
    </source>
</evidence>
<evidence type="ECO:0000313" key="3">
    <source>
        <dbReference type="EMBL" id="MRY84781.1"/>
    </source>
</evidence>
<dbReference type="Pfam" id="PF13306">
    <property type="entry name" value="LRR_5"/>
    <property type="match status" value="1"/>
</dbReference>
<evidence type="ECO:0000313" key="7">
    <source>
        <dbReference type="Proteomes" id="UP000471216"/>
    </source>
</evidence>
<feature type="signal peptide" evidence="1">
    <location>
        <begin position="1"/>
        <end position="26"/>
    </location>
</feature>
<dbReference type="PANTHER" id="PTHR45661">
    <property type="entry name" value="SURFACE ANTIGEN"/>
    <property type="match status" value="1"/>
</dbReference>
<sequence>MKANYKCSNWLLLSSLVLMLIQYSCQQEDLLIYEAKKSDVVMSLKEGSASIQNVTLENAGTLSERVTDVTSIKELTIVGPINGTDINCIRSMNNLKVLNLENADIVAGGEKYGIYSWSSSDPQSTENNKITRNLFESSPCEKIVIPKSVTSIDQGGFIASKITSMEIPENVTSMGGHVFTYCPNLRSITFLADLKSIPSDTFQGCESLISVTLPKSLVEIESSAFRGCSKLESISLPEGLESIGSDAFFACPISSVIIPSTVKNIGGGAFNDTKLEYIKVPASVVSVGTYAFESTTMRYVFWDSSMDIISDMFDDRMSPNCIVYLSKDVKVPAKWNNIVYNGVAEKIVLTADEAKPFYCPKKFKAKKIMYTHDFKQITGQGESAGWETIVLPFNVQKVIHEDGRILAPFNSEIKNAKPFWLRALTKKGFENVTSLNANTPYIIAMPNNGAYEEQYCVNGKVVFEAEDNINGVDILETPNEIKSEGPSFLLTGTYNAILSNSTIYLINKNDNSNGFKAGSVFIRGLRDVDPFECFVSPNGLSTKSIISINEVVRTKTFNSLLRNGKKLKPSILDL</sequence>
<dbReference type="Gene3D" id="3.80.10.10">
    <property type="entry name" value="Ribonuclease Inhibitor"/>
    <property type="match status" value="3"/>
</dbReference>
<name>A0A174TL45_PARDI</name>
<proteinExistence type="predicted"/>
<dbReference type="Proteomes" id="UP000471216">
    <property type="component" value="Unassembled WGS sequence"/>
</dbReference>
<accession>A0A174TL45</accession>
<dbReference type="EMBL" id="CZBM01000004">
    <property type="protein sequence ID" value="CUQ08877.1"/>
    <property type="molecule type" value="Genomic_DNA"/>
</dbReference>